<feature type="compositionally biased region" description="Basic and acidic residues" evidence="1">
    <location>
        <begin position="140"/>
        <end position="150"/>
    </location>
</feature>
<evidence type="ECO:0000313" key="2">
    <source>
        <dbReference type="EMBL" id="QHN37119.1"/>
    </source>
</evidence>
<organism evidence="2 3">
    <name type="scientific">Gordonia pseudamarae</name>
    <dbReference type="NCBI Taxonomy" id="2831662"/>
    <lineage>
        <taxon>Bacteria</taxon>
        <taxon>Bacillati</taxon>
        <taxon>Actinomycetota</taxon>
        <taxon>Actinomycetes</taxon>
        <taxon>Mycobacteriales</taxon>
        <taxon>Gordoniaceae</taxon>
        <taxon>Gordonia</taxon>
    </lineage>
</organism>
<proteinExistence type="predicted"/>
<dbReference type="Proteomes" id="UP001059836">
    <property type="component" value="Chromosome"/>
</dbReference>
<sequence>MQNSDAVTASPGDETAARAYRRMRMVVSLVEVPFGAAYGFKGTTLGEYLADGYTITTDDPFGGYHEVSLEAFADADRNLFLDFRFEEEKTPGEQWPELGDNEVALKVWELVDQPAEAPDYASGGDVTPLLPEPSAGPAIGEKRRFADHADIATPPNPGGSAPQ</sequence>
<reference evidence="2" key="1">
    <citation type="journal article" date="2021" name="Nat. Microbiol.">
        <title>Cocultivation of an ultrasmall environmental parasitic bacterium with lytic ability against bacteria associated with wastewater foams.</title>
        <authorList>
            <person name="Batinovic S."/>
            <person name="Rose J.J.A."/>
            <person name="Ratcliffe J."/>
            <person name="Seviour R.J."/>
            <person name="Petrovski S."/>
        </authorList>
    </citation>
    <scope>NUCLEOTIDE SEQUENCE</scope>
    <source>
        <strain evidence="2">CON9</strain>
    </source>
</reference>
<evidence type="ECO:0000313" key="3">
    <source>
        <dbReference type="Proteomes" id="UP001059836"/>
    </source>
</evidence>
<dbReference type="RefSeq" id="WP_213245445.1">
    <property type="nucleotide sequence ID" value="NZ_CP045806.1"/>
</dbReference>
<dbReference type="EMBL" id="CP045809">
    <property type="protein sequence ID" value="QHN37119.1"/>
    <property type="molecule type" value="Genomic_DNA"/>
</dbReference>
<evidence type="ECO:0000256" key="1">
    <source>
        <dbReference type="SAM" id="MobiDB-lite"/>
    </source>
</evidence>
<accession>A0ABX6IMI6</accession>
<name>A0ABX6IMI6_9ACTN</name>
<keyword evidence="3" id="KW-1185">Reference proteome</keyword>
<gene>
    <name evidence="2" type="ORF">GII31_21695</name>
</gene>
<feature type="region of interest" description="Disordered" evidence="1">
    <location>
        <begin position="116"/>
        <end position="163"/>
    </location>
</feature>
<protein>
    <recommendedName>
        <fullName evidence="4">DUF2251 domain-containing protein</fullName>
    </recommendedName>
</protein>
<evidence type="ECO:0008006" key="4">
    <source>
        <dbReference type="Google" id="ProtNLM"/>
    </source>
</evidence>